<dbReference type="AlphaFoldDB" id="A0A100HNC2"/>
<evidence type="ECO:0000256" key="1">
    <source>
        <dbReference type="SAM" id="MobiDB-lite"/>
    </source>
</evidence>
<organism evidence="2 3">
    <name type="scientific">Deinococcus grandis</name>
    <dbReference type="NCBI Taxonomy" id="57498"/>
    <lineage>
        <taxon>Bacteria</taxon>
        <taxon>Thermotogati</taxon>
        <taxon>Deinococcota</taxon>
        <taxon>Deinococci</taxon>
        <taxon>Deinococcales</taxon>
        <taxon>Deinococcaceae</taxon>
        <taxon>Deinococcus</taxon>
    </lineage>
</organism>
<gene>
    <name evidence="2" type="ORF">DEIGR_400022</name>
</gene>
<reference evidence="3" key="1">
    <citation type="submission" date="2015-11" db="EMBL/GenBank/DDBJ databases">
        <title>Draft Genome Sequence of the Radioresistant Bacterium Deinococcus grandis, Isolated from Freshwater Fish in Japan.</title>
        <authorList>
            <person name="Satoh K."/>
            <person name="Onodera T."/>
            <person name="Omoso K."/>
            <person name="Takeda-Yano K."/>
            <person name="Katayama T."/>
            <person name="Oono Y."/>
            <person name="Narumi I."/>
        </authorList>
    </citation>
    <scope>NUCLEOTIDE SEQUENCE [LARGE SCALE GENOMIC DNA]</scope>
    <source>
        <strain evidence="3">ATCC 43672</strain>
    </source>
</reference>
<evidence type="ECO:0000313" key="2">
    <source>
        <dbReference type="EMBL" id="GAQ23889.1"/>
    </source>
</evidence>
<sequence length="81" mass="9137">MSNIPFDPPRPSSPAPDLTGDRDLEIWNAVMWAYHGGHITPAQGSVAMQIPTAQFPRSYTVWHRQMIGGDPQGPERQQQRR</sequence>
<comment type="caution">
    <text evidence="2">The sequence shown here is derived from an EMBL/GenBank/DDBJ whole genome shotgun (WGS) entry which is preliminary data.</text>
</comment>
<dbReference type="Proteomes" id="UP000056209">
    <property type="component" value="Unassembled WGS sequence"/>
</dbReference>
<name>A0A100HNC2_9DEIO</name>
<proteinExistence type="predicted"/>
<evidence type="ECO:0000313" key="3">
    <source>
        <dbReference type="Proteomes" id="UP000056209"/>
    </source>
</evidence>
<keyword evidence="3" id="KW-1185">Reference proteome</keyword>
<protein>
    <submittedName>
        <fullName evidence="2">Uncharacterized protein</fullName>
    </submittedName>
</protein>
<dbReference type="RefSeq" id="WP_153013975.1">
    <property type="nucleotide sequence ID" value="NZ_BCMS01000006.1"/>
</dbReference>
<dbReference type="EMBL" id="BCMS01000006">
    <property type="protein sequence ID" value="GAQ23889.1"/>
    <property type="molecule type" value="Genomic_DNA"/>
</dbReference>
<feature type="region of interest" description="Disordered" evidence="1">
    <location>
        <begin position="1"/>
        <end position="20"/>
    </location>
</feature>
<accession>A0A100HNC2</accession>
<feature type="compositionally biased region" description="Pro residues" evidence="1">
    <location>
        <begin position="1"/>
        <end position="14"/>
    </location>
</feature>